<dbReference type="EMBL" id="CP019602">
    <property type="protein sequence ID" value="ARU15135.1"/>
    <property type="molecule type" value="Genomic_DNA"/>
</dbReference>
<dbReference type="InterPro" id="IPR036950">
    <property type="entry name" value="PBP_transglycosylase"/>
</dbReference>
<sequence length="636" mass="69212">MKNRDFLSQARELLATSRRNRGAEPDALDEDWYRTDADLELDGLDGDDSLPRPRGPSLAGRAGMGCLWLLALPFRLAWAFIKWLAIGSVVAVLAIIVWLALTKPVERTLEPHGDPYVLVSQKGEPIARGGDVVLAPVEAELLPDHVVNAFIATEDRRFYSHWGIDPRGMARAFVSNLFSGTRQGGSTITMQLAKVTYFTHDQTMGRKLLEMPTALWLEAWLTKDEILERYLSKIYFGDRSYGIRAASLRYFDKAPEALTPAEAMVLAGLPKAPSNYAPSFHPEAARQRASVVKRAMIDAGYLTPAEARSIGPATFRLTRERDLPRYAHFTNWIRQEAEAQGYDADARIIPTTLDVDVQRAAEAAVKAVDVGDAQVAIVAMRPDGAVLAMVGSKDYNENQFNHALAGRQPGSTFKIFVWLAALQSGMTPETMVADTPLAGGPRNSGGKYEGNITLERAFTKSSNVAATRLYEGIGGEAVVDLARRFGISAQLDPNDTSVPLGTADVSLLELTAAYAGVARGEYPVVPYAVIDADGQWIDHSGEYTLDPRVRRQMADMLRETINGGTGRAARLAIPNFGKTGTSQQNRNAVFVGWAGGIVAGVWVYAEADDTDRTGLSGGDAPARIWKAFMQRAVPGA</sequence>
<keyword evidence="5" id="KW-0645">Protease</keyword>
<keyword evidence="8" id="KW-0378">Hydrolase</keyword>
<name>A0A1Z1F8R4_9SPHN</name>
<dbReference type="GO" id="GO:0071555">
    <property type="term" value="P:cell wall organization"/>
    <property type="evidence" value="ECO:0007669"/>
    <property type="project" value="UniProtKB-KW"/>
</dbReference>
<keyword evidence="7" id="KW-0808">Transferase</keyword>
<dbReference type="InterPro" id="IPR050396">
    <property type="entry name" value="Glycosyltr_51/Transpeptidase"/>
</dbReference>
<keyword evidence="12" id="KW-0961">Cell wall biogenesis/degradation</keyword>
<dbReference type="PANTHER" id="PTHR32282">
    <property type="entry name" value="BINDING PROTEIN TRANSPEPTIDASE, PUTATIVE-RELATED"/>
    <property type="match status" value="1"/>
</dbReference>
<dbReference type="Pfam" id="PF00912">
    <property type="entry name" value="Transgly"/>
    <property type="match status" value="1"/>
</dbReference>
<dbReference type="InterPro" id="IPR023346">
    <property type="entry name" value="Lysozyme-like_dom_sf"/>
</dbReference>
<dbReference type="FunFam" id="1.10.3810.10:FF:000001">
    <property type="entry name" value="Penicillin-binding protein 1A"/>
    <property type="match status" value="1"/>
</dbReference>
<evidence type="ECO:0000256" key="14">
    <source>
        <dbReference type="ARBA" id="ARBA00049902"/>
    </source>
</evidence>
<proteinExistence type="inferred from homology"/>
<dbReference type="STRING" id="450378.GCA_001661675_00354"/>
<dbReference type="GO" id="GO:0009002">
    <property type="term" value="F:serine-type D-Ala-D-Ala carboxypeptidase activity"/>
    <property type="evidence" value="ECO:0007669"/>
    <property type="project" value="UniProtKB-EC"/>
</dbReference>
<keyword evidence="15" id="KW-0472">Membrane</keyword>
<evidence type="ECO:0000256" key="2">
    <source>
        <dbReference type="ARBA" id="ARBA00007090"/>
    </source>
</evidence>
<gene>
    <name evidence="18" type="ORF">A9D14_01780</name>
</gene>
<feature type="domain" description="Penicillin-binding protein transpeptidase" evidence="16">
    <location>
        <begin position="376"/>
        <end position="629"/>
    </location>
</feature>
<evidence type="ECO:0000256" key="9">
    <source>
        <dbReference type="ARBA" id="ARBA00022960"/>
    </source>
</evidence>
<keyword evidence="11" id="KW-0511">Multifunctional enzyme</keyword>
<dbReference type="GO" id="GO:0030288">
    <property type="term" value="C:outer membrane-bounded periplasmic space"/>
    <property type="evidence" value="ECO:0007669"/>
    <property type="project" value="TreeGrafter"/>
</dbReference>
<evidence type="ECO:0000256" key="1">
    <source>
        <dbReference type="ARBA" id="ARBA00004752"/>
    </source>
</evidence>
<dbReference type="InterPro" id="IPR012338">
    <property type="entry name" value="Beta-lactam/transpept-like"/>
</dbReference>
<evidence type="ECO:0000259" key="16">
    <source>
        <dbReference type="Pfam" id="PF00905"/>
    </source>
</evidence>
<evidence type="ECO:0000256" key="15">
    <source>
        <dbReference type="SAM" id="Phobius"/>
    </source>
</evidence>
<evidence type="ECO:0000259" key="17">
    <source>
        <dbReference type="Pfam" id="PF00912"/>
    </source>
</evidence>
<dbReference type="SUPFAM" id="SSF56601">
    <property type="entry name" value="beta-lactamase/transpeptidase-like"/>
    <property type="match status" value="1"/>
</dbReference>
<evidence type="ECO:0000256" key="6">
    <source>
        <dbReference type="ARBA" id="ARBA00022676"/>
    </source>
</evidence>
<evidence type="ECO:0000256" key="7">
    <source>
        <dbReference type="ARBA" id="ARBA00022679"/>
    </source>
</evidence>
<dbReference type="PANTHER" id="PTHR32282:SF33">
    <property type="entry name" value="PEPTIDOGLYCAN GLYCOSYLTRANSFERASE"/>
    <property type="match status" value="1"/>
</dbReference>
<dbReference type="OrthoDB" id="9766909at2"/>
<dbReference type="GO" id="GO:0009252">
    <property type="term" value="P:peptidoglycan biosynthetic process"/>
    <property type="evidence" value="ECO:0007669"/>
    <property type="project" value="UniProtKB-UniPathway"/>
</dbReference>
<dbReference type="Pfam" id="PF00905">
    <property type="entry name" value="Transpeptidase"/>
    <property type="match status" value="1"/>
</dbReference>
<evidence type="ECO:0000256" key="13">
    <source>
        <dbReference type="ARBA" id="ARBA00034000"/>
    </source>
</evidence>
<dbReference type="InterPro" id="IPR001264">
    <property type="entry name" value="Glyco_trans_51"/>
</dbReference>
<keyword evidence="6" id="KW-0328">Glycosyltransferase</keyword>
<comment type="catalytic activity">
    <reaction evidence="13">
        <text>Preferential cleavage: (Ac)2-L-Lys-D-Ala-|-D-Ala. Also transpeptidation of peptidyl-alanyl moieties that are N-acyl substituents of D-alanine.</text>
        <dbReference type="EC" id="3.4.16.4"/>
    </reaction>
</comment>
<protein>
    <submittedName>
        <fullName evidence="18">Uncharacterized protein</fullName>
    </submittedName>
</protein>
<accession>A0A1Z1F8R4</accession>
<reference evidence="18 19" key="1">
    <citation type="submission" date="2017-01" db="EMBL/GenBank/DDBJ databases">
        <title>Complete genome sequence of esterase-producing bacterium Croceicoccus marinus E4A9.</title>
        <authorList>
            <person name="Wu Y.-H."/>
            <person name="Cheng H."/>
            <person name="Xu L."/>
            <person name="Huo Y.-Y."/>
            <person name="Wang C.-S."/>
            <person name="Xu X.-W."/>
        </authorList>
    </citation>
    <scope>NUCLEOTIDE SEQUENCE [LARGE SCALE GENOMIC DNA]</scope>
    <source>
        <strain evidence="18 19">E4A9</strain>
    </source>
</reference>
<evidence type="ECO:0000256" key="5">
    <source>
        <dbReference type="ARBA" id="ARBA00022670"/>
    </source>
</evidence>
<evidence type="ECO:0000256" key="3">
    <source>
        <dbReference type="ARBA" id="ARBA00007739"/>
    </source>
</evidence>
<dbReference type="AlphaFoldDB" id="A0A1Z1F8R4"/>
<evidence type="ECO:0000256" key="4">
    <source>
        <dbReference type="ARBA" id="ARBA00022645"/>
    </source>
</evidence>
<dbReference type="GO" id="GO:0006508">
    <property type="term" value="P:proteolysis"/>
    <property type="evidence" value="ECO:0007669"/>
    <property type="project" value="UniProtKB-KW"/>
</dbReference>
<dbReference type="GO" id="GO:0008360">
    <property type="term" value="P:regulation of cell shape"/>
    <property type="evidence" value="ECO:0007669"/>
    <property type="project" value="UniProtKB-KW"/>
</dbReference>
<dbReference type="SUPFAM" id="SSF53955">
    <property type="entry name" value="Lysozyme-like"/>
    <property type="match status" value="1"/>
</dbReference>
<organism evidence="18 19">
    <name type="scientific">Croceicoccus marinus</name>
    <dbReference type="NCBI Taxonomy" id="450378"/>
    <lineage>
        <taxon>Bacteria</taxon>
        <taxon>Pseudomonadati</taxon>
        <taxon>Pseudomonadota</taxon>
        <taxon>Alphaproteobacteria</taxon>
        <taxon>Sphingomonadales</taxon>
        <taxon>Erythrobacteraceae</taxon>
        <taxon>Croceicoccus</taxon>
    </lineage>
</organism>
<feature type="domain" description="Glycosyl transferase family 51" evidence="17">
    <location>
        <begin position="135"/>
        <end position="296"/>
    </location>
</feature>
<comment type="similarity">
    <text evidence="3">In the N-terminal section; belongs to the glycosyltransferase 51 family.</text>
</comment>
<keyword evidence="15" id="KW-1133">Transmembrane helix</keyword>
<evidence type="ECO:0000256" key="10">
    <source>
        <dbReference type="ARBA" id="ARBA00022984"/>
    </source>
</evidence>
<dbReference type="Gene3D" id="1.10.3810.10">
    <property type="entry name" value="Biosynthetic peptidoglycan transglycosylase-like"/>
    <property type="match status" value="1"/>
</dbReference>
<keyword evidence="10" id="KW-0573">Peptidoglycan synthesis</keyword>
<comment type="similarity">
    <text evidence="2">In the C-terminal section; belongs to the transpeptidase family.</text>
</comment>
<comment type="pathway">
    <text evidence="1">Cell wall biogenesis; peptidoglycan biosynthesis.</text>
</comment>
<dbReference type="RefSeq" id="WP_066842431.1">
    <property type="nucleotide sequence ID" value="NZ_CP019602.1"/>
</dbReference>
<keyword evidence="19" id="KW-1185">Reference proteome</keyword>
<dbReference type="Proteomes" id="UP000195807">
    <property type="component" value="Chromosome"/>
</dbReference>
<feature type="transmembrane region" description="Helical" evidence="15">
    <location>
        <begin position="83"/>
        <end position="101"/>
    </location>
</feature>
<keyword evidence="15" id="KW-0812">Transmembrane</keyword>
<dbReference type="UniPathway" id="UPA00219"/>
<dbReference type="Gene3D" id="3.40.710.10">
    <property type="entry name" value="DD-peptidase/beta-lactamase superfamily"/>
    <property type="match status" value="1"/>
</dbReference>
<evidence type="ECO:0000256" key="8">
    <source>
        <dbReference type="ARBA" id="ARBA00022801"/>
    </source>
</evidence>
<keyword evidence="4" id="KW-0121">Carboxypeptidase</keyword>
<evidence type="ECO:0000256" key="11">
    <source>
        <dbReference type="ARBA" id="ARBA00023268"/>
    </source>
</evidence>
<dbReference type="GO" id="GO:0008955">
    <property type="term" value="F:peptidoglycan glycosyltransferase activity"/>
    <property type="evidence" value="ECO:0007669"/>
    <property type="project" value="UniProtKB-EC"/>
</dbReference>
<dbReference type="GO" id="GO:0008658">
    <property type="term" value="F:penicillin binding"/>
    <property type="evidence" value="ECO:0007669"/>
    <property type="project" value="InterPro"/>
</dbReference>
<dbReference type="InterPro" id="IPR001460">
    <property type="entry name" value="PCN-bd_Tpept"/>
</dbReference>
<evidence type="ECO:0000313" key="18">
    <source>
        <dbReference type="EMBL" id="ARU15135.1"/>
    </source>
</evidence>
<evidence type="ECO:0000313" key="19">
    <source>
        <dbReference type="Proteomes" id="UP000195807"/>
    </source>
</evidence>
<evidence type="ECO:0000256" key="12">
    <source>
        <dbReference type="ARBA" id="ARBA00023316"/>
    </source>
</evidence>
<comment type="catalytic activity">
    <reaction evidence="14">
        <text>[GlcNAc-(1-&gt;4)-Mur2Ac(oyl-L-Ala-gamma-D-Glu-L-Lys-D-Ala-D-Ala)](n)-di-trans,octa-cis-undecaprenyl diphosphate + beta-D-GlcNAc-(1-&gt;4)-Mur2Ac(oyl-L-Ala-gamma-D-Glu-L-Lys-D-Ala-D-Ala)-di-trans,octa-cis-undecaprenyl diphosphate = [GlcNAc-(1-&gt;4)-Mur2Ac(oyl-L-Ala-gamma-D-Glu-L-Lys-D-Ala-D-Ala)](n+1)-di-trans,octa-cis-undecaprenyl diphosphate + di-trans,octa-cis-undecaprenyl diphosphate + H(+)</text>
        <dbReference type="Rhea" id="RHEA:23708"/>
        <dbReference type="Rhea" id="RHEA-COMP:9602"/>
        <dbReference type="Rhea" id="RHEA-COMP:9603"/>
        <dbReference type="ChEBI" id="CHEBI:15378"/>
        <dbReference type="ChEBI" id="CHEBI:58405"/>
        <dbReference type="ChEBI" id="CHEBI:60033"/>
        <dbReference type="ChEBI" id="CHEBI:78435"/>
        <dbReference type="EC" id="2.4.99.28"/>
    </reaction>
</comment>
<dbReference type="KEGG" id="cman:A9D14_01780"/>
<keyword evidence="9" id="KW-0133">Cell shape</keyword>